<dbReference type="GO" id="GO:0005813">
    <property type="term" value="C:centrosome"/>
    <property type="evidence" value="ECO:0007669"/>
    <property type="project" value="InterPro"/>
</dbReference>
<feature type="domain" description="Rotatin N-terminal" evidence="2">
    <location>
        <begin position="19"/>
        <end position="98"/>
    </location>
</feature>
<dbReference type="GO" id="GO:0005814">
    <property type="term" value="C:centriole"/>
    <property type="evidence" value="ECO:0007669"/>
    <property type="project" value="TreeGrafter"/>
</dbReference>
<accession>A0A1Q3FW22</accession>
<dbReference type="SUPFAM" id="SSF48371">
    <property type="entry name" value="ARM repeat"/>
    <property type="match status" value="2"/>
</dbReference>
<dbReference type="EMBL" id="GFDL01003379">
    <property type="protein sequence ID" value="JAV31666.1"/>
    <property type="molecule type" value="Transcribed_RNA"/>
</dbReference>
<dbReference type="Pfam" id="PF14726">
    <property type="entry name" value="RTTN_N"/>
    <property type="match status" value="1"/>
</dbReference>
<dbReference type="PANTHER" id="PTHR31691">
    <property type="entry name" value="ROTATIN"/>
    <property type="match status" value="1"/>
</dbReference>
<dbReference type="InterPro" id="IPR016024">
    <property type="entry name" value="ARM-type_fold"/>
</dbReference>
<dbReference type="GO" id="GO:0032053">
    <property type="term" value="P:ciliary basal body organization"/>
    <property type="evidence" value="ECO:0007669"/>
    <property type="project" value="TreeGrafter"/>
</dbReference>
<dbReference type="PANTHER" id="PTHR31691:SF1">
    <property type="entry name" value="ROTATIN"/>
    <property type="match status" value="1"/>
</dbReference>
<dbReference type="GO" id="GO:0036064">
    <property type="term" value="C:ciliary basal body"/>
    <property type="evidence" value="ECO:0007669"/>
    <property type="project" value="InterPro"/>
</dbReference>
<dbReference type="InterPro" id="IPR029249">
    <property type="entry name" value="Rotatin_N"/>
</dbReference>
<dbReference type="InterPro" id="IPR030791">
    <property type="entry name" value="Rotatin"/>
</dbReference>
<evidence type="ECO:0000313" key="3">
    <source>
        <dbReference type="EMBL" id="JAV31666.1"/>
    </source>
</evidence>
<dbReference type="InterPro" id="IPR011989">
    <property type="entry name" value="ARM-like"/>
</dbReference>
<feature type="region of interest" description="Disordered" evidence="1">
    <location>
        <begin position="1703"/>
        <end position="1724"/>
    </location>
</feature>
<organism evidence="3">
    <name type="scientific">Culex tarsalis</name>
    <name type="common">Encephalitis mosquito</name>
    <dbReference type="NCBI Taxonomy" id="7177"/>
    <lineage>
        <taxon>Eukaryota</taxon>
        <taxon>Metazoa</taxon>
        <taxon>Ecdysozoa</taxon>
        <taxon>Arthropoda</taxon>
        <taxon>Hexapoda</taxon>
        <taxon>Insecta</taxon>
        <taxon>Pterygota</taxon>
        <taxon>Neoptera</taxon>
        <taxon>Endopterygota</taxon>
        <taxon>Diptera</taxon>
        <taxon>Nematocera</taxon>
        <taxon>Culicoidea</taxon>
        <taxon>Culicidae</taxon>
        <taxon>Culicinae</taxon>
        <taxon>Culicini</taxon>
        <taxon>Culex</taxon>
        <taxon>Culex</taxon>
    </lineage>
</organism>
<evidence type="ECO:0000259" key="2">
    <source>
        <dbReference type="Pfam" id="PF14726"/>
    </source>
</evidence>
<dbReference type="GO" id="GO:0010457">
    <property type="term" value="P:centriole-centriole cohesion"/>
    <property type="evidence" value="ECO:0007669"/>
    <property type="project" value="TreeGrafter"/>
</dbReference>
<name>A0A1Q3FW22_CULTA</name>
<proteinExistence type="predicted"/>
<reference evidence="3" key="1">
    <citation type="submission" date="2017-01" db="EMBL/GenBank/DDBJ databases">
        <title>A deep insight into the sialotranscriptome of adult male and female Cluex tarsalis mosquitoes.</title>
        <authorList>
            <person name="Ribeiro J.M."/>
            <person name="Moreira F."/>
            <person name="Bernard K.A."/>
            <person name="Calvo E."/>
        </authorList>
    </citation>
    <scope>NUCLEOTIDE SEQUENCE</scope>
    <source>
        <strain evidence="3">Kern County</strain>
        <tissue evidence="3">Salivary glands</tissue>
    </source>
</reference>
<sequence length="2127" mass="240171">MTLVINHDMLAKLSHEIQEIRVRTLHDIENKVKRALWEKQELKFSPTSLVKNLIRWFGKVPLCEEAAVLELMSLLLTSHHGLEIVNHFTSGRLVKELGKVKYLIGAKPDLVELVDNVIQMVHSFKDVERVRSEPAHSVAESLASLKIECVDLTDSPRQSVSPHVAAPVSSYPPQGRSLNYFVKCWEIPLPSDGKIFKDLSESLHPDGDEQDIRHALNYLVPSINDFPPEFFLQPPYIFHSLMKLLEARRVSMRDTIELFHRLTIAVQKRIKALQLTSMYTYQDPKSECPQEAPNVQISVPAFVYELFLVGIGCLKEVSDQLDLQETNKTFNLFHDLIALASTEPLESCQFREIRHELGYLVKHFRQCWESNSSCFSTRTKYLVTLNIFSKFLQLQADESPSSEVNANDTCFPHKPHYDPAQFETMNSTNHRKLLEETDQSWLHELQIAALDYPARHIYPSIYEPVLEQALKCSDSRRLQVILGADELLAPAVRILRQPTALTDEELILVGLEAIDTLHLHRSIGMVKLLVKAVGKCHIYFEGNLKLRDAAEKLVLRLLSHSDEQVKSTAYDQCAAVIGDYISSLDEGAILTHRKSFPTTSISSSKLSSLGIPLSVEILVEVICFGYCSSNKKIQQQAETILLFVLNSRVNLLERWTDLLDVILPVMPLLQTVAMISKHSTLSRAIITLLHPDSGIPLPDMIRGNLRFLFQDDGEIREEALTRVLFLMTLPANARLYAPNIEHIRDTISNGICVMKSKYDVGKHLSSDVYEVSAVRPLLDALEQENCDPAIRRSALVQLNVMAEDPILCEIIHKANGWAFVLQVLDNAMREEHFLDYPDSAVPAVGILNKLCFAIPEFRRFLADNVNVYYLITRALLTYHHLNIFKPDCCSLLFQLLFSDYALGCGKSVSLPVICNRYRIPFVCEYHWKCSPFHELSYLEEIFVDVQVEGEDRPVEGASIIRLNNNCGVECATSRLRIAQSEQTSLNQTSETFASLDGYRQVAWQYLRLSFACTWFDAFENILVNAKRSRKSPKTGSEDPAVIDYALLPPHLLAVRHDQDDDAEVIDLEDHSLRFDRALQLTKADINMIRTTHAEEIFRNSLKNIAAAASHAEVSVGLSGLESNLILPMQGQILHNSIVKHLKKFVLTPPNTAADERLLIDVIELLGDLIQIGYENVLVWIVTLLFEQTSIFNQLLKSGTCSGELFMKNVDFIKLVLMEALTSEHPEVKSLLISEEGYEMKVKKEHNFNLFNKLFEVITDRLDNDLQKCDLHRILSLVGLVRVVVQSNLFEFENKFLNHVINKLCSYISLIRSITHSGSTITKSCLIVMSTLLDRMKEIHLKAKHFKIIALQCSHTHPLIRSCAWNVLAKIAKTLSGAHSIIKECAYLPGGIHASCAKTLLDPEEAALVKESATGLLINLLSHRAEKTRSLHPFVVPYDKGGNSQKDADPLQTVLGILRTHRFFEYALESLQNFSTQDEMKVGEYAGVRLVTCDVVKSYAMIFSCLVDLNAELVDLLVQKCCLQQLMNCVSKVPILPGRSALLMVSEVCNLLVRCVTLRRDEICELISPYHAVIGGIIYLLNVDLYSEIGDPVLREVTGKIMHLLNALALHKVGNQIITSVLSELKLEPIVNVIVRGIANNKHKDYQIACLRFLTVLVLTSDVNISPTSEFQSFLGLLDTTQLTAVDIPVKRISDPKPNRFIPQTTFNDDFSPDEDRENRDPNRRHRVATSGEMEVASKPLRTGSEQIFATLILQFELICARDKPENGALVSTLQKRTLFSAVQVLLRQSEQARKVARSRKFLEVLLDRLDALYAGVGLSYQDFVKKNGDAKKTPIVDELSFIAGILSSWFLNDILVHQPNINRIYKLFLQFWQWISNNRELENEFMKALVCLTENSIVVCKTFATTPPPGHPHSILKLVIAVATAETGKVKGPKSELTLLTLCLRMLINSCSCHEGRVMIAKHNVLDNLCKLHPAHTKLQKPWLTVTKLWLQFWEVYTRHNDVTEVKHLTVLGALIRKAPPELRLLALEIMRNMSYVPSNRPALLSSQDYMHALKSALDGSDPTEQLIAVSSIWKTVANSHKAKGAIKSSPLPRRLNALLQQRSLRENCEDDDLFNVLNITVKLLNS</sequence>
<evidence type="ECO:0000256" key="1">
    <source>
        <dbReference type="SAM" id="MobiDB-lite"/>
    </source>
</evidence>
<protein>
    <recommendedName>
        <fullName evidence="2">Rotatin N-terminal domain-containing protein</fullName>
    </recommendedName>
</protein>
<dbReference type="GO" id="GO:0007099">
    <property type="term" value="P:centriole replication"/>
    <property type="evidence" value="ECO:0007669"/>
    <property type="project" value="TreeGrafter"/>
</dbReference>
<dbReference type="Gene3D" id="1.25.10.10">
    <property type="entry name" value="Leucine-rich Repeat Variant"/>
    <property type="match status" value="1"/>
</dbReference>